<evidence type="ECO:0000313" key="7">
    <source>
        <dbReference type="Proteomes" id="UP000685013"/>
    </source>
</evidence>
<evidence type="ECO:0000259" key="4">
    <source>
        <dbReference type="PROSITE" id="PS50090"/>
    </source>
</evidence>
<dbReference type="AlphaFoldDB" id="A0AAV6N6U7"/>
<feature type="compositionally biased region" description="Basic and acidic residues" evidence="3">
    <location>
        <begin position="482"/>
        <end position="494"/>
    </location>
</feature>
<organism evidence="6 7">
    <name type="scientific">Cucurbita argyrosperma subsp. sororia</name>
    <dbReference type="NCBI Taxonomy" id="37648"/>
    <lineage>
        <taxon>Eukaryota</taxon>
        <taxon>Viridiplantae</taxon>
        <taxon>Streptophyta</taxon>
        <taxon>Embryophyta</taxon>
        <taxon>Tracheophyta</taxon>
        <taxon>Spermatophyta</taxon>
        <taxon>Magnoliopsida</taxon>
        <taxon>eudicotyledons</taxon>
        <taxon>Gunneridae</taxon>
        <taxon>Pentapetalae</taxon>
        <taxon>rosids</taxon>
        <taxon>fabids</taxon>
        <taxon>Cucurbitales</taxon>
        <taxon>Cucurbitaceae</taxon>
        <taxon>Cucurbiteae</taxon>
        <taxon>Cucurbita</taxon>
    </lineage>
</organism>
<dbReference type="InterPro" id="IPR001005">
    <property type="entry name" value="SANT/Myb"/>
</dbReference>
<dbReference type="CDD" id="cd11660">
    <property type="entry name" value="SANT_TRF"/>
    <property type="match status" value="1"/>
</dbReference>
<evidence type="ECO:0000256" key="2">
    <source>
        <dbReference type="ARBA" id="ARBA00023242"/>
    </source>
</evidence>
<evidence type="ECO:0000313" key="6">
    <source>
        <dbReference type="EMBL" id="KAG6591699.1"/>
    </source>
</evidence>
<accession>A0AAV6N6U7</accession>
<evidence type="ECO:0000259" key="5">
    <source>
        <dbReference type="PROSITE" id="PS51294"/>
    </source>
</evidence>
<dbReference type="Pfam" id="PF00249">
    <property type="entry name" value="Myb_DNA-binding"/>
    <property type="match status" value="1"/>
</dbReference>
<dbReference type="PROSITE" id="PS50090">
    <property type="entry name" value="MYB_LIKE"/>
    <property type="match status" value="1"/>
</dbReference>
<dbReference type="SMART" id="SM00717">
    <property type="entry name" value="SANT"/>
    <property type="match status" value="1"/>
</dbReference>
<feature type="non-terminal residue" evidence="6">
    <location>
        <position position="1"/>
    </location>
</feature>
<evidence type="ECO:0000256" key="1">
    <source>
        <dbReference type="ARBA" id="ARBA00004123"/>
    </source>
</evidence>
<sequence length="572" mass="61736">MIEMKEKQKKGTISNEDSSAVLERYSVRTIFTLLREVAHVSEVRIDWDKLVKNTSTGISNVREYQLLWRHLAYRHTLLENVDSVTDPLDYDSDLDFEIEPFPSVSNESLNEAAACVKVLIANGIPSESDVPSSSVVEAPLTIGISSNSRSFRASLENPQSACLMQGMYVTVPISIQRQPLPTPSATEVFDVNGAAGGNAASRKRRKPWSKTEDLELMAAVEKYGEGNWANILKADFKGDRTASQLSQRWSIIRKRHGNLNVGANTTSTQISKAQIDAAHRALSLALDLPVNNSKSAANSNMNSSTVSSTSGAEAPVQIQNQSPQVLVPSRPLQVKPLPSAAKSGINTAKNTLMMKSTHNSDSIVIATAVAAGARIVSPSDAASLMKAAQTKNAIHIKSKCVSSIQPPVLGNASTHLDARPSVHYISTGRTATPGSNYVGGKSTMAGNNSMKYVSPKAPYNCSTAVLTNPPSNQISPTTESPLKQEVKSSEEGKISKPIITPKGDFRENRTVVRDVFASQISDWESGSRSTCIENQNTSLNMDIDENDIKAACPKQDENKKKANDVKIGGDQM</sequence>
<comment type="caution">
    <text evidence="6">The sequence shown here is derived from an EMBL/GenBank/DDBJ whole genome shotgun (WGS) entry which is preliminary data.</text>
</comment>
<name>A0AAV6N6U7_9ROSI</name>
<proteinExistence type="predicted"/>
<protein>
    <submittedName>
        <fullName evidence="6">Uncharacterized protein</fullName>
    </submittedName>
</protein>
<feature type="region of interest" description="Disordered" evidence="3">
    <location>
        <begin position="470"/>
        <end position="501"/>
    </location>
</feature>
<dbReference type="EMBL" id="JAGKQH010000009">
    <property type="protein sequence ID" value="KAG6591699.1"/>
    <property type="molecule type" value="Genomic_DNA"/>
</dbReference>
<comment type="subcellular location">
    <subcellularLocation>
        <location evidence="1">Nucleus</location>
    </subcellularLocation>
</comment>
<dbReference type="GO" id="GO:0005634">
    <property type="term" value="C:nucleus"/>
    <property type="evidence" value="ECO:0007669"/>
    <property type="project" value="UniProtKB-SubCell"/>
</dbReference>
<dbReference type="PANTHER" id="PTHR47206:SF1">
    <property type="entry name" value="HOMEODOMAIN-LIKE SUPERFAMILY PROTEIN"/>
    <property type="match status" value="1"/>
</dbReference>
<feature type="domain" description="Myb-like" evidence="4">
    <location>
        <begin position="200"/>
        <end position="253"/>
    </location>
</feature>
<feature type="domain" description="HTH myb-type" evidence="5">
    <location>
        <begin position="200"/>
        <end position="257"/>
    </location>
</feature>
<gene>
    <name evidence="6" type="ORF">SDJN03_14045</name>
</gene>
<dbReference type="InterPro" id="IPR017930">
    <property type="entry name" value="Myb_dom"/>
</dbReference>
<evidence type="ECO:0000256" key="3">
    <source>
        <dbReference type="SAM" id="MobiDB-lite"/>
    </source>
</evidence>
<dbReference type="PROSITE" id="PS51294">
    <property type="entry name" value="HTH_MYB"/>
    <property type="match status" value="1"/>
</dbReference>
<dbReference type="PANTHER" id="PTHR47206">
    <property type="entry name" value="HOMEODOMAIN-LIKE SUPERFAMILY PROTEIN"/>
    <property type="match status" value="1"/>
</dbReference>
<feature type="compositionally biased region" description="Polar residues" evidence="3">
    <location>
        <begin position="470"/>
        <end position="481"/>
    </location>
</feature>
<dbReference type="Proteomes" id="UP000685013">
    <property type="component" value="Chromosome 9"/>
</dbReference>
<keyword evidence="2" id="KW-0539">Nucleus</keyword>
<keyword evidence="7" id="KW-1185">Reference proteome</keyword>
<reference evidence="6 7" key="1">
    <citation type="journal article" date="2021" name="Hortic Res">
        <title>The domestication of Cucurbita argyrosperma as revealed by the genome of its wild relative.</title>
        <authorList>
            <person name="Barrera-Redondo J."/>
            <person name="Sanchez-de la Vega G."/>
            <person name="Aguirre-Liguori J.A."/>
            <person name="Castellanos-Morales G."/>
            <person name="Gutierrez-Guerrero Y.T."/>
            <person name="Aguirre-Dugua X."/>
            <person name="Aguirre-Planter E."/>
            <person name="Tenaillon M.I."/>
            <person name="Lira-Saade R."/>
            <person name="Eguiarte L.E."/>
        </authorList>
    </citation>
    <scope>NUCLEOTIDE SEQUENCE [LARGE SCALE GENOMIC DNA]</scope>
    <source>
        <strain evidence="6">JBR-2021</strain>
    </source>
</reference>